<dbReference type="GO" id="GO:0006508">
    <property type="term" value="P:proteolysis"/>
    <property type="evidence" value="ECO:0007669"/>
    <property type="project" value="InterPro"/>
</dbReference>
<dbReference type="GO" id="GO:0004222">
    <property type="term" value="F:metalloendopeptidase activity"/>
    <property type="evidence" value="ECO:0007669"/>
    <property type="project" value="InterPro"/>
</dbReference>
<dbReference type="PROSITE" id="PS01186">
    <property type="entry name" value="EGF_2"/>
    <property type="match status" value="1"/>
</dbReference>
<comment type="subcellular location">
    <subcellularLocation>
        <location evidence="1">Membrane</location>
        <topology evidence="1">Single-pass membrane protein</topology>
    </subcellularLocation>
</comment>
<dbReference type="SUPFAM" id="SSF57552">
    <property type="entry name" value="Blood coagulation inhibitor (disintegrin)"/>
    <property type="match status" value="1"/>
</dbReference>
<evidence type="ECO:0000256" key="8">
    <source>
        <dbReference type="PROSITE-ProRule" id="PRU00276"/>
    </source>
</evidence>
<feature type="disulfide bond" evidence="7">
    <location>
        <begin position="570"/>
        <end position="579"/>
    </location>
</feature>
<feature type="transmembrane region" description="Helical" evidence="9">
    <location>
        <begin position="603"/>
        <end position="625"/>
    </location>
</feature>
<evidence type="ECO:0000259" key="12">
    <source>
        <dbReference type="PROSITE" id="PS50215"/>
    </source>
</evidence>
<evidence type="ECO:0000313" key="14">
    <source>
        <dbReference type="Proteomes" id="UP000694523"/>
    </source>
</evidence>
<evidence type="ECO:0000256" key="2">
    <source>
        <dbReference type="ARBA" id="ARBA00022692"/>
    </source>
</evidence>
<proteinExistence type="predicted"/>
<dbReference type="SMART" id="SM00050">
    <property type="entry name" value="DISIN"/>
    <property type="match status" value="1"/>
</dbReference>
<keyword evidence="4 9" id="KW-0472">Membrane</keyword>
<dbReference type="PROSITE" id="PS50215">
    <property type="entry name" value="ADAM_MEPRO"/>
    <property type="match status" value="1"/>
</dbReference>
<feature type="active site" evidence="8">
    <location>
        <position position="259"/>
    </location>
</feature>
<dbReference type="FunFam" id="4.10.70.10:FF:000001">
    <property type="entry name" value="Disintegrin and metalloproteinase domain-containing protein 22"/>
    <property type="match status" value="1"/>
</dbReference>
<keyword evidence="5 7" id="KW-1015">Disulfide bond</keyword>
<dbReference type="Ensembl" id="ENSNMLT00000041669.1">
    <property type="protein sequence ID" value="ENSNMLP00000037418.1"/>
    <property type="gene ID" value="ENSNMLG00000023158.1"/>
</dbReference>
<evidence type="ECO:0000259" key="11">
    <source>
        <dbReference type="PROSITE" id="PS50214"/>
    </source>
</evidence>
<dbReference type="Gene3D" id="4.10.70.10">
    <property type="entry name" value="Disintegrin domain"/>
    <property type="match status" value="1"/>
</dbReference>
<dbReference type="InterPro" id="IPR024079">
    <property type="entry name" value="MetalloPept_cat_dom_sf"/>
</dbReference>
<reference evidence="13" key="2">
    <citation type="submission" date="2025-09" db="UniProtKB">
        <authorList>
            <consortium name="Ensembl"/>
        </authorList>
    </citation>
    <scope>IDENTIFICATION</scope>
</reference>
<evidence type="ECO:0000256" key="9">
    <source>
        <dbReference type="SAM" id="Phobius"/>
    </source>
</evidence>
<keyword evidence="8" id="KW-0862">Zinc</keyword>
<dbReference type="Gene3D" id="3.40.390.10">
    <property type="entry name" value="Collagenase (Catalytic Domain)"/>
    <property type="match status" value="1"/>
</dbReference>
<dbReference type="InterPro" id="IPR006586">
    <property type="entry name" value="ADAM_Cys-rich"/>
</dbReference>
<reference evidence="13" key="1">
    <citation type="submission" date="2025-08" db="UniProtKB">
        <authorList>
            <consortium name="Ensembl"/>
        </authorList>
    </citation>
    <scope>IDENTIFICATION</scope>
</reference>
<organism evidence="13 14">
    <name type="scientific">Neogobius melanostomus</name>
    <name type="common">round goby</name>
    <dbReference type="NCBI Taxonomy" id="47308"/>
    <lineage>
        <taxon>Eukaryota</taxon>
        <taxon>Metazoa</taxon>
        <taxon>Chordata</taxon>
        <taxon>Craniata</taxon>
        <taxon>Vertebrata</taxon>
        <taxon>Euteleostomi</taxon>
        <taxon>Actinopterygii</taxon>
        <taxon>Neopterygii</taxon>
        <taxon>Teleostei</taxon>
        <taxon>Neoteleostei</taxon>
        <taxon>Acanthomorphata</taxon>
        <taxon>Gobiaria</taxon>
        <taxon>Gobiiformes</taxon>
        <taxon>Gobioidei</taxon>
        <taxon>Gobiidae</taxon>
        <taxon>Benthophilinae</taxon>
        <taxon>Neogobiini</taxon>
        <taxon>Neogobius</taxon>
    </lineage>
</organism>
<dbReference type="InterPro" id="IPR036436">
    <property type="entry name" value="Disintegrin_dom_sf"/>
</dbReference>
<feature type="disulfide bond" evidence="6">
    <location>
        <begin position="379"/>
        <end position="399"/>
    </location>
</feature>
<evidence type="ECO:0000256" key="6">
    <source>
        <dbReference type="PROSITE-ProRule" id="PRU00068"/>
    </source>
</evidence>
<dbReference type="Pfam" id="PF08516">
    <property type="entry name" value="ADAM_CR"/>
    <property type="match status" value="1"/>
</dbReference>
<dbReference type="PRINTS" id="PR00289">
    <property type="entry name" value="DISINTEGRIN"/>
</dbReference>
<dbReference type="GO" id="GO:0005886">
    <property type="term" value="C:plasma membrane"/>
    <property type="evidence" value="ECO:0007669"/>
    <property type="project" value="TreeGrafter"/>
</dbReference>
<dbReference type="Proteomes" id="UP000694523">
    <property type="component" value="Unplaced"/>
</dbReference>
<feature type="domain" description="Peptidase M12B" evidence="12">
    <location>
        <begin position="139"/>
        <end position="313"/>
    </location>
</feature>
<keyword evidence="8" id="KW-0479">Metal-binding</keyword>
<dbReference type="SUPFAM" id="SSF55486">
    <property type="entry name" value="Metalloproteases ('zincins'), catalytic domain"/>
    <property type="match status" value="1"/>
</dbReference>
<keyword evidence="2 9" id="KW-0812">Transmembrane</keyword>
<dbReference type="CDD" id="cd04269">
    <property type="entry name" value="ZnMc_adamalysin_II_like"/>
    <property type="match status" value="1"/>
</dbReference>
<accession>A0A8C6WWM8</accession>
<dbReference type="GO" id="GO:0046872">
    <property type="term" value="F:metal ion binding"/>
    <property type="evidence" value="ECO:0007669"/>
    <property type="project" value="UniProtKB-KW"/>
</dbReference>
<evidence type="ECO:0000313" key="13">
    <source>
        <dbReference type="Ensembl" id="ENSNMLP00000037418.1"/>
    </source>
</evidence>
<dbReference type="FunFam" id="3.40.390.10:FF:000002">
    <property type="entry name" value="Disintegrin and metalloproteinase domain-containing protein 22"/>
    <property type="match status" value="1"/>
</dbReference>
<keyword evidence="7" id="KW-0245">EGF-like domain</keyword>
<dbReference type="PROSITE" id="PS00427">
    <property type="entry name" value="DISINTEGRIN_1"/>
    <property type="match status" value="1"/>
</dbReference>
<evidence type="ECO:0000256" key="5">
    <source>
        <dbReference type="ARBA" id="ARBA00023157"/>
    </source>
</evidence>
<feature type="binding site" evidence="8">
    <location>
        <position position="262"/>
    </location>
    <ligand>
        <name>Zn(2+)</name>
        <dbReference type="ChEBI" id="CHEBI:29105"/>
        <note>catalytic</note>
    </ligand>
</feature>
<evidence type="ECO:0000256" key="1">
    <source>
        <dbReference type="ARBA" id="ARBA00004167"/>
    </source>
</evidence>
<dbReference type="PANTHER" id="PTHR11905">
    <property type="entry name" value="ADAM A DISINTEGRIN AND METALLOPROTEASE DOMAIN"/>
    <property type="match status" value="1"/>
</dbReference>
<dbReference type="InterPro" id="IPR000742">
    <property type="entry name" value="EGF"/>
</dbReference>
<feature type="domain" description="EGF-like" evidence="10">
    <location>
        <begin position="546"/>
        <end position="580"/>
    </location>
</feature>
<comment type="caution">
    <text evidence="7">Lacks conserved residue(s) required for the propagation of feature annotation.</text>
</comment>
<keyword evidence="3 9" id="KW-1133">Transmembrane helix</keyword>
<feature type="binding site" evidence="8">
    <location>
        <position position="258"/>
    </location>
    <ligand>
        <name>Zn(2+)</name>
        <dbReference type="ChEBI" id="CHEBI:29105"/>
        <note>catalytic</note>
    </ligand>
</feature>
<dbReference type="InterPro" id="IPR018358">
    <property type="entry name" value="Disintegrin_CS"/>
</dbReference>
<dbReference type="PROSITE" id="PS50214">
    <property type="entry name" value="DISINTEGRIN_2"/>
    <property type="match status" value="1"/>
</dbReference>
<dbReference type="PANTHER" id="PTHR11905:SF136">
    <property type="entry name" value="DISINTEGRIN AND METALLOPROTEINASE DOMAIN-CONTAINING PROTEIN 9"/>
    <property type="match status" value="1"/>
</dbReference>
<dbReference type="AlphaFoldDB" id="A0A8C6WWM8"/>
<dbReference type="SMART" id="SM00608">
    <property type="entry name" value="ACR"/>
    <property type="match status" value="1"/>
</dbReference>
<evidence type="ECO:0000256" key="7">
    <source>
        <dbReference type="PROSITE-ProRule" id="PRU00076"/>
    </source>
</evidence>
<dbReference type="InterPro" id="IPR001762">
    <property type="entry name" value="Disintegrin_dom"/>
</dbReference>
<dbReference type="InterPro" id="IPR001590">
    <property type="entry name" value="Peptidase_M12B"/>
</dbReference>
<sequence>PSARCVNATTTGFQMTSQLVSRLQRTLSAVNHVKHARIKLFWGVNRLYSAGKSRLKFRGVIVLEEESFGLEPLPGSTSNQHVLYALSDVHPGAATCGVSNGEEDEVSSQTKPILNQDTLSPHFCYNSFFTFPVRFQKKNETAVRQEMVEVANLVDGYYKRLNVRVMLVHLEVFKESNPFSIEGEPGEVLSRFAKWRKDDLLPRSRNDMAQFVIGRTGAYGAVLGMAFVGTVCSVASSAGINVFTDSAQLPYFSTIVAHEMGHNLGMNHDDKSCNCNGGCIMGGGGGSQFSTCSANDFEKLVLRGGGACLKNVPSHSDIVGIAKCGNGLLEEEEQCDCGTPQACKDKCCDAATCRFTQGSVCAAGRCCQDCQIKVAGSPCRASEDVCDLPEFCTGKSAFCPDEFYLMDGLQCQSGAAYCYEGRCQTYDFQCRQIFSASKADDICFKTANARGDKFGNCGQTKPDVYVKCPSPDALCGKVQCTNVDANHPPPGGSISNQIVNGSKCVNADFNLGTDVMDPAYSNPGSPCAPDKTCVDFKCVDASVLLPDLNCDAKTTCNSRGVCNNQGHCHCDVGWGPPDCASSGRGGSIDSGPATIDYSLRNGLLIFFLLVVPVLVLVILLFLYLFRRDSLDPCLKRRRK</sequence>
<feature type="binding site" evidence="8">
    <location>
        <position position="268"/>
    </location>
    <ligand>
        <name>Zn(2+)</name>
        <dbReference type="ChEBI" id="CHEBI:29105"/>
        <note>catalytic</note>
    </ligand>
</feature>
<evidence type="ECO:0000256" key="4">
    <source>
        <dbReference type="ARBA" id="ARBA00023136"/>
    </source>
</evidence>
<dbReference type="InterPro" id="IPR034027">
    <property type="entry name" value="Reprolysin_adamalysin"/>
</dbReference>
<dbReference type="PROSITE" id="PS50026">
    <property type="entry name" value="EGF_3"/>
    <property type="match status" value="1"/>
</dbReference>
<dbReference type="Pfam" id="PF01421">
    <property type="entry name" value="Reprolysin"/>
    <property type="match status" value="1"/>
</dbReference>
<protein>
    <submittedName>
        <fullName evidence="13">Zgc:174164</fullName>
    </submittedName>
</protein>
<name>A0A8C6WWM8_9GOBI</name>
<keyword evidence="14" id="KW-1185">Reference proteome</keyword>
<evidence type="ECO:0000256" key="3">
    <source>
        <dbReference type="ARBA" id="ARBA00022989"/>
    </source>
</evidence>
<evidence type="ECO:0000259" key="10">
    <source>
        <dbReference type="PROSITE" id="PS50026"/>
    </source>
</evidence>
<dbReference type="Pfam" id="PF00200">
    <property type="entry name" value="Disintegrin"/>
    <property type="match status" value="1"/>
</dbReference>
<feature type="domain" description="Disintegrin" evidence="11">
    <location>
        <begin position="321"/>
        <end position="407"/>
    </location>
</feature>